<evidence type="ECO:0000256" key="2">
    <source>
        <dbReference type="SAM" id="Phobius"/>
    </source>
</evidence>
<keyword evidence="2" id="KW-1133">Transmembrane helix</keyword>
<dbReference type="SUPFAM" id="SSF48452">
    <property type="entry name" value="TPR-like"/>
    <property type="match status" value="2"/>
</dbReference>
<dbReference type="SMART" id="SM00028">
    <property type="entry name" value="TPR"/>
    <property type="match status" value="5"/>
</dbReference>
<name>A0A1M5ZUD8_9CLOT</name>
<reference evidence="3 4" key="1">
    <citation type="submission" date="2016-11" db="EMBL/GenBank/DDBJ databases">
        <authorList>
            <person name="Jaros S."/>
            <person name="Januszkiewicz K."/>
            <person name="Wedrychowicz H."/>
        </authorList>
    </citation>
    <scope>NUCLEOTIDE SEQUENCE [LARGE SCALE GENOMIC DNA]</scope>
    <source>
        <strain evidence="3 4">DSM 6191</strain>
    </source>
</reference>
<evidence type="ECO:0000313" key="3">
    <source>
        <dbReference type="EMBL" id="SHI27832.1"/>
    </source>
</evidence>
<evidence type="ECO:0000256" key="1">
    <source>
        <dbReference type="PROSITE-ProRule" id="PRU00339"/>
    </source>
</evidence>
<gene>
    <name evidence="3" type="ORF">SAMN02745941_03396</name>
</gene>
<dbReference type="Pfam" id="PF14559">
    <property type="entry name" value="TPR_19"/>
    <property type="match status" value="1"/>
</dbReference>
<dbReference type="Gene3D" id="1.25.40.10">
    <property type="entry name" value="Tetratricopeptide repeat domain"/>
    <property type="match status" value="3"/>
</dbReference>
<dbReference type="Pfam" id="PF13181">
    <property type="entry name" value="TPR_8"/>
    <property type="match status" value="1"/>
</dbReference>
<sequence length="407" mass="46832">MKNEGSKLYNRAMKHYSNGNLEKALDVCEIGMSLGLSNAALINLKGLLLYIEGDYEGAKATWKICKDFNDDETAKKYLISLEEDSNKLEMYVQANSLFNKTKIKEALEILEECRESDFNFINVNILIAKCYLKLGEQDKAKFHLIKVAEKDRNNEELKELKKEIADFPEEKPKVTQKQKIVIGASLVVVLAIVVLIKPISSMIKGKDNTSSDITINESAEQKENDAKIDELVKKELTVKNWDDLKSYISSKDYEKIGEFIKDVDKSTLDTNQKKLYSQSKELLDLEGVKHFYDKGNTLFKSKDFGNAIKEYEKAYSISEGNYLRPHVAYMIASCYEKMEEYDKAIDQYKYYLNEFADGDYRAEVTYKLAMINKDINKEESKKYAQIIKDTYSNSMYNNSNIKEILGQ</sequence>
<keyword evidence="2" id="KW-0472">Membrane</keyword>
<dbReference type="RefSeq" id="WP_073021389.1">
    <property type="nucleotide sequence ID" value="NZ_FQXU01000011.1"/>
</dbReference>
<protein>
    <submittedName>
        <fullName evidence="3">Tetratricopeptide repeat-containing protein</fullName>
    </submittedName>
</protein>
<dbReference type="Pfam" id="PF13174">
    <property type="entry name" value="TPR_6"/>
    <property type="match status" value="1"/>
</dbReference>
<organism evidence="3 4">
    <name type="scientific">Clostridium intestinale DSM 6191</name>
    <dbReference type="NCBI Taxonomy" id="1121320"/>
    <lineage>
        <taxon>Bacteria</taxon>
        <taxon>Bacillati</taxon>
        <taxon>Bacillota</taxon>
        <taxon>Clostridia</taxon>
        <taxon>Eubacteriales</taxon>
        <taxon>Clostridiaceae</taxon>
        <taxon>Clostridium</taxon>
    </lineage>
</organism>
<keyword evidence="1" id="KW-0802">TPR repeat</keyword>
<dbReference type="InterPro" id="IPR019734">
    <property type="entry name" value="TPR_rpt"/>
</dbReference>
<evidence type="ECO:0000313" key="4">
    <source>
        <dbReference type="Proteomes" id="UP000184241"/>
    </source>
</evidence>
<dbReference type="EMBL" id="FQXU01000011">
    <property type="protein sequence ID" value="SHI27832.1"/>
    <property type="molecule type" value="Genomic_DNA"/>
</dbReference>
<accession>A0A1M5ZUD8</accession>
<keyword evidence="2" id="KW-0812">Transmembrane</keyword>
<dbReference type="PROSITE" id="PS50005">
    <property type="entry name" value="TPR"/>
    <property type="match status" value="1"/>
</dbReference>
<proteinExistence type="predicted"/>
<feature type="transmembrane region" description="Helical" evidence="2">
    <location>
        <begin position="180"/>
        <end position="199"/>
    </location>
</feature>
<dbReference type="AlphaFoldDB" id="A0A1M5ZUD8"/>
<feature type="repeat" description="TPR" evidence="1">
    <location>
        <begin position="288"/>
        <end position="321"/>
    </location>
</feature>
<dbReference type="Proteomes" id="UP000184241">
    <property type="component" value="Unassembled WGS sequence"/>
</dbReference>
<dbReference type="InterPro" id="IPR011990">
    <property type="entry name" value="TPR-like_helical_dom_sf"/>
</dbReference>